<feature type="transmembrane region" description="Helical" evidence="1">
    <location>
        <begin position="33"/>
        <end position="55"/>
    </location>
</feature>
<gene>
    <name evidence="2" type="ORF">MGA5115_03513</name>
    <name evidence="3" type="ORF">MGA5116_03455</name>
</gene>
<protein>
    <recommendedName>
        <fullName evidence="6">SMODS and SLOG-associating 2TM effector domain-containing protein</fullName>
    </recommendedName>
</protein>
<dbReference type="EMBL" id="FLRB01000035">
    <property type="protein sequence ID" value="SBT22825.1"/>
    <property type="molecule type" value="Genomic_DNA"/>
</dbReference>
<dbReference type="Proteomes" id="UP000092840">
    <property type="component" value="Unassembled WGS sequence"/>
</dbReference>
<proteinExistence type="predicted"/>
<keyword evidence="1" id="KW-0812">Transmembrane</keyword>
<dbReference type="NCBIfam" id="NF033632">
    <property type="entry name" value="SLATT_4"/>
    <property type="match status" value="1"/>
</dbReference>
<evidence type="ECO:0000313" key="3">
    <source>
        <dbReference type="EMBL" id="SBT22825.1"/>
    </source>
</evidence>
<keyword evidence="1" id="KW-1133">Transmembrane helix</keyword>
<name>A0A1C3JVU3_9GAMM</name>
<evidence type="ECO:0000256" key="1">
    <source>
        <dbReference type="SAM" id="Phobius"/>
    </source>
</evidence>
<reference evidence="2 5" key="2">
    <citation type="submission" date="2016-06" db="EMBL/GenBank/DDBJ databases">
        <authorList>
            <person name="Kjaerup R.B."/>
            <person name="Dalgaard T.S."/>
            <person name="Juul-Madsen H.R."/>
        </authorList>
    </citation>
    <scope>NUCLEOTIDE SEQUENCE [LARGE SCALE GENOMIC DNA]</scope>
    <source>
        <strain evidence="2 5">CECT 5115</strain>
    </source>
</reference>
<dbReference type="EMBL" id="FLRA01000035">
    <property type="protein sequence ID" value="SBT19351.1"/>
    <property type="molecule type" value="Genomic_DNA"/>
</dbReference>
<accession>A0A1C3JVU3</accession>
<dbReference type="Proteomes" id="UP000092871">
    <property type="component" value="Unassembled WGS sequence"/>
</dbReference>
<feature type="transmembrane region" description="Helical" evidence="1">
    <location>
        <begin position="61"/>
        <end position="84"/>
    </location>
</feature>
<sequence>MPKSPEDLIDKWYEKVRRGQISQYAAANKARRLYFWLGIPTALFSALASAFIFYGMGEFKIGIPLVVSLMSLLASIFASIQTFLGPSNINEHEKSAKSFGELKRRAQLAKACPPENINEWLQQFKDDWDRASEMSPLSPSPLFSKDSQ</sequence>
<reference evidence="3 4" key="1">
    <citation type="submission" date="2016-06" db="EMBL/GenBank/DDBJ databases">
        <authorList>
            <person name="Rodrigo-Torres L."/>
            <person name="Arahal D.R."/>
        </authorList>
    </citation>
    <scope>NUCLEOTIDE SEQUENCE [LARGE SCALE GENOMIC DNA]</scope>
    <source>
        <strain evidence="3 4">CECT 5116</strain>
    </source>
</reference>
<keyword evidence="4" id="KW-1185">Reference proteome</keyword>
<evidence type="ECO:0008006" key="6">
    <source>
        <dbReference type="Google" id="ProtNLM"/>
    </source>
</evidence>
<evidence type="ECO:0000313" key="2">
    <source>
        <dbReference type="EMBL" id="SBT19351.1"/>
    </source>
</evidence>
<keyword evidence="1" id="KW-0472">Membrane</keyword>
<dbReference type="RefSeq" id="WP_067038625.1">
    <property type="nucleotide sequence ID" value="NZ_FLRA01000035.1"/>
</dbReference>
<evidence type="ECO:0000313" key="4">
    <source>
        <dbReference type="Proteomes" id="UP000092840"/>
    </source>
</evidence>
<dbReference type="AlphaFoldDB" id="A0A1C3JVU3"/>
<evidence type="ECO:0000313" key="5">
    <source>
        <dbReference type="Proteomes" id="UP000092871"/>
    </source>
</evidence>
<organism evidence="2 5">
    <name type="scientific">Marinomonas gallaica</name>
    <dbReference type="NCBI Taxonomy" id="1806667"/>
    <lineage>
        <taxon>Bacteria</taxon>
        <taxon>Pseudomonadati</taxon>
        <taxon>Pseudomonadota</taxon>
        <taxon>Gammaproteobacteria</taxon>
        <taxon>Oceanospirillales</taxon>
        <taxon>Oceanospirillaceae</taxon>
        <taxon>Marinomonas</taxon>
    </lineage>
</organism>